<sequence length="92" mass="10556">MIISFRHKGLRAFFETGTTKGIRADHAKRLGRILSLLNRAEDPEAVNLPGWRLHALKGERAGFWSITVSGNWRVIFRFTGSDVELVDYLDYH</sequence>
<dbReference type="InterPro" id="IPR035093">
    <property type="entry name" value="RelE/ParE_toxin_dom_sf"/>
</dbReference>
<dbReference type="Proteomes" id="UP000289555">
    <property type="component" value="Chromosome"/>
</dbReference>
<reference evidence="2" key="1">
    <citation type="journal article" date="2019" name="Microbiol. Resour. Announc.">
        <title>Complete Genome Sequence of Halomonas olivaria, a Moderately Halophilic Bacterium Isolated from Olive Processing Effluents, Obtained by Nanopore Sequencing.</title>
        <authorList>
            <person name="Nagata S."/>
            <person name="Ii K.M."/>
            <person name="Tsukimi T."/>
            <person name="Miura M.C."/>
            <person name="Galipon J."/>
            <person name="Arakawa K."/>
        </authorList>
    </citation>
    <scope>NUCLEOTIDE SEQUENCE [LARGE SCALE GENOMIC DNA]</scope>
    <source>
        <strain evidence="2">TYRC17</strain>
    </source>
</reference>
<dbReference type="Gene3D" id="3.30.2310.20">
    <property type="entry name" value="RelE-like"/>
    <property type="match status" value="1"/>
</dbReference>
<evidence type="ECO:0000313" key="1">
    <source>
        <dbReference type="EMBL" id="BBI51655.1"/>
    </source>
</evidence>
<dbReference type="Pfam" id="PF05015">
    <property type="entry name" value="HigB-like_toxin"/>
    <property type="match status" value="1"/>
</dbReference>
<dbReference type="PANTHER" id="PTHR40266">
    <property type="entry name" value="TOXIN HIGB-1"/>
    <property type="match status" value="1"/>
</dbReference>
<dbReference type="PANTHER" id="PTHR40266:SF2">
    <property type="entry name" value="TOXIN HIGB-1"/>
    <property type="match status" value="1"/>
</dbReference>
<proteinExistence type="predicted"/>
<dbReference type="EMBL" id="AP019416">
    <property type="protein sequence ID" value="BBI51655.1"/>
    <property type="molecule type" value="Genomic_DNA"/>
</dbReference>
<name>A0ABM8HL38_9GAMM</name>
<organism evidence="1 2">
    <name type="scientific">Vreelandella olivaria</name>
    <dbReference type="NCBI Taxonomy" id="390919"/>
    <lineage>
        <taxon>Bacteria</taxon>
        <taxon>Pseudomonadati</taxon>
        <taxon>Pseudomonadota</taxon>
        <taxon>Gammaproteobacteria</taxon>
        <taxon>Oceanospirillales</taxon>
        <taxon>Halomonadaceae</taxon>
        <taxon>Vreelandella</taxon>
    </lineage>
</organism>
<protein>
    <submittedName>
        <fullName evidence="1">Protein killer protein</fullName>
    </submittedName>
</protein>
<gene>
    <name evidence="1" type="ORF">HORIV_40760</name>
</gene>
<evidence type="ECO:0000313" key="2">
    <source>
        <dbReference type="Proteomes" id="UP000289555"/>
    </source>
</evidence>
<accession>A0ABM8HL38</accession>
<keyword evidence="2" id="KW-1185">Reference proteome</keyword>
<dbReference type="SUPFAM" id="SSF143011">
    <property type="entry name" value="RelE-like"/>
    <property type="match status" value="1"/>
</dbReference>
<dbReference type="InterPro" id="IPR007711">
    <property type="entry name" value="HigB-1"/>
</dbReference>